<evidence type="ECO:0000256" key="8">
    <source>
        <dbReference type="RuleBase" id="RU003375"/>
    </source>
</evidence>
<keyword evidence="4 8" id="KW-0812">Transmembrane</keyword>
<evidence type="ECO:0000313" key="11">
    <source>
        <dbReference type="EMBL" id="AKN78878.1"/>
    </source>
</evidence>
<evidence type="ECO:0000256" key="2">
    <source>
        <dbReference type="ARBA" id="ARBA00010581"/>
    </source>
</evidence>
<dbReference type="InterPro" id="IPR000298">
    <property type="entry name" value="Cyt_c_oxidase-like_su3"/>
</dbReference>
<organism evidence="11">
    <name type="scientific">Harmonia axyridis</name>
    <name type="common">Multicolored Asian lady beetle</name>
    <name type="synonym">Coccinella axyridis</name>
    <dbReference type="NCBI Taxonomy" id="115357"/>
    <lineage>
        <taxon>Eukaryota</taxon>
        <taxon>Metazoa</taxon>
        <taxon>Ecdysozoa</taxon>
        <taxon>Arthropoda</taxon>
        <taxon>Hexapoda</taxon>
        <taxon>Insecta</taxon>
        <taxon>Pterygota</taxon>
        <taxon>Neoptera</taxon>
        <taxon>Endopterygota</taxon>
        <taxon>Coleoptera</taxon>
        <taxon>Polyphaga</taxon>
        <taxon>Cucujiformia</taxon>
        <taxon>Coccinelloidea</taxon>
        <taxon>Coccinellidae</taxon>
        <taxon>Coccinellinae</taxon>
        <taxon>Coccinellini</taxon>
        <taxon>Harmonia</taxon>
    </lineage>
</organism>
<evidence type="ECO:0000256" key="9">
    <source>
        <dbReference type="SAM" id="Phobius"/>
    </source>
</evidence>
<dbReference type="CDD" id="cd01665">
    <property type="entry name" value="Cyt_c_Oxidase_III"/>
    <property type="match status" value="1"/>
</dbReference>
<feature type="transmembrane region" description="Helical" evidence="9">
    <location>
        <begin position="160"/>
        <end position="178"/>
    </location>
</feature>
<comment type="similarity">
    <text evidence="2 8">Belongs to the cytochrome c oxidase subunit 3 family.</text>
</comment>
<evidence type="ECO:0000256" key="4">
    <source>
        <dbReference type="ARBA" id="ARBA00022692"/>
    </source>
</evidence>
<keyword evidence="8 11" id="KW-0496">Mitochondrion</keyword>
<sequence>MIMMKNHPFHLVDYSPWPILGAFSAMTAMMGMIKWFHLFNSNLFILSNMILLLIMFQWWRDVIRESTFQGNHTLLVSFGLRWGMILFITSEIFFFVSFFWSFYHMSLSPSIELGMAWPPKGINTFNPNEIPLLNTIILLSSGLSVTWAHHSLMENNFNQTFQSLIITVFLGMYFSLLQGIEYLEAPFSMADSVYGSTFFMATGFHGLHVIIGSIFLLVCLTRLNFNHFSNNHHFGFEAAAWYWHFVDVVWLFLYMSIYWWGS</sequence>
<evidence type="ECO:0000256" key="7">
    <source>
        <dbReference type="ARBA" id="ARBA00023136"/>
    </source>
</evidence>
<dbReference type="InterPro" id="IPR033945">
    <property type="entry name" value="Cyt_c_oxase_su3_dom"/>
</dbReference>
<geneLocation type="mitochondrion" evidence="11"/>
<name>A0A0U2DCT5_HARAX</name>
<dbReference type="PANTHER" id="PTHR11403:SF7">
    <property type="entry name" value="CYTOCHROME C OXIDASE SUBUNIT 3"/>
    <property type="match status" value="1"/>
</dbReference>
<dbReference type="GO" id="GO:0016020">
    <property type="term" value="C:membrane"/>
    <property type="evidence" value="ECO:0007669"/>
    <property type="project" value="UniProtKB-SubCell"/>
</dbReference>
<dbReference type="Pfam" id="PF00510">
    <property type="entry name" value="COX3"/>
    <property type="match status" value="1"/>
</dbReference>
<dbReference type="GO" id="GO:0006123">
    <property type="term" value="P:mitochondrial electron transport, cytochrome c to oxygen"/>
    <property type="evidence" value="ECO:0007669"/>
    <property type="project" value="TreeGrafter"/>
</dbReference>
<dbReference type="InterPro" id="IPR035973">
    <property type="entry name" value="Cyt_c_oxidase_su3-like_sf"/>
</dbReference>
<reference evidence="11" key="1">
    <citation type="journal article" date="2015" name="Mitochondrial DNA">
        <title>The mitochondrial genome of the multicolored Asian lady beetle Harmonia axyridis (Pallas) and a phylogenetic analysis of the Polyphaga (Insecta: Coleoptera).</title>
        <authorList>
            <person name="Niu F.F."/>
            <person name="Zhu L."/>
            <person name="Wang S."/>
            <person name="Wei S.J."/>
        </authorList>
    </citation>
    <scope>NUCLEOTIDE SEQUENCE</scope>
</reference>
<accession>A0A0U2DCT5</accession>
<dbReference type="PANTHER" id="PTHR11403">
    <property type="entry name" value="CYTOCHROME C OXIDASE SUBUNIT III"/>
    <property type="match status" value="1"/>
</dbReference>
<gene>
    <name evidence="11" type="primary">COX3</name>
</gene>
<protein>
    <recommendedName>
        <fullName evidence="3 8">Cytochrome c oxidase subunit 3</fullName>
    </recommendedName>
</protein>
<evidence type="ECO:0000256" key="6">
    <source>
        <dbReference type="ARBA" id="ARBA00022989"/>
    </source>
</evidence>
<evidence type="ECO:0000259" key="10">
    <source>
        <dbReference type="PROSITE" id="PS50253"/>
    </source>
</evidence>
<dbReference type="InterPro" id="IPR024791">
    <property type="entry name" value="Cyt_c/ubiquinol_Oxase_su3"/>
</dbReference>
<feature type="transmembrane region" description="Helical" evidence="9">
    <location>
        <begin position="80"/>
        <end position="103"/>
    </location>
</feature>
<evidence type="ECO:0000256" key="5">
    <source>
        <dbReference type="ARBA" id="ARBA00022967"/>
    </source>
</evidence>
<dbReference type="InterPro" id="IPR013833">
    <property type="entry name" value="Cyt_c_oxidase_su3_a-hlx"/>
</dbReference>
<comment type="subcellular location">
    <subcellularLocation>
        <location evidence="1">Membrane</location>
        <topology evidence="1">Multi-pass membrane protein</topology>
    </subcellularLocation>
</comment>
<proteinExistence type="inferred from homology"/>
<feature type="transmembrane region" description="Helical" evidence="9">
    <location>
        <begin position="39"/>
        <end position="59"/>
    </location>
</feature>
<feature type="transmembrane region" description="Helical" evidence="9">
    <location>
        <begin position="198"/>
        <end position="220"/>
    </location>
</feature>
<keyword evidence="5" id="KW-1278">Translocase</keyword>
<feature type="transmembrane region" description="Helical" evidence="9">
    <location>
        <begin position="241"/>
        <end position="261"/>
    </location>
</feature>
<dbReference type="SUPFAM" id="SSF81452">
    <property type="entry name" value="Cytochrome c oxidase subunit III-like"/>
    <property type="match status" value="1"/>
</dbReference>
<evidence type="ECO:0000256" key="3">
    <source>
        <dbReference type="ARBA" id="ARBA00015944"/>
    </source>
</evidence>
<dbReference type="PROSITE" id="PS50253">
    <property type="entry name" value="COX3"/>
    <property type="match status" value="1"/>
</dbReference>
<dbReference type="EMBL" id="KR108208">
    <property type="protein sequence ID" value="AKN78878.1"/>
    <property type="molecule type" value="Genomic_DNA"/>
</dbReference>
<evidence type="ECO:0000256" key="1">
    <source>
        <dbReference type="ARBA" id="ARBA00004141"/>
    </source>
</evidence>
<dbReference type="GO" id="GO:0005739">
    <property type="term" value="C:mitochondrion"/>
    <property type="evidence" value="ECO:0007669"/>
    <property type="project" value="TreeGrafter"/>
</dbReference>
<dbReference type="GO" id="GO:0004129">
    <property type="term" value="F:cytochrome-c oxidase activity"/>
    <property type="evidence" value="ECO:0007669"/>
    <property type="project" value="InterPro"/>
</dbReference>
<dbReference type="Gene3D" id="1.20.120.80">
    <property type="entry name" value="Cytochrome c oxidase, subunit III, four-helix bundle"/>
    <property type="match status" value="1"/>
</dbReference>
<dbReference type="AlphaFoldDB" id="A0A0U2DCT5"/>
<dbReference type="FunFam" id="1.20.120.80:FF:000002">
    <property type="entry name" value="Cytochrome c oxidase subunit 3"/>
    <property type="match status" value="1"/>
</dbReference>
<comment type="function">
    <text evidence="8">Component of the cytochrome c oxidase, the last enzyme in the mitochondrial electron transport chain which drives oxidative phosphorylation. The respiratory chain contains 3 multisubunit complexes succinate dehydrogenase (complex II, CII), ubiquinol-cytochrome c oxidoreductase (cytochrome b-c1 complex, complex III, CIII) and cytochrome c oxidase (complex IV, CIV), that cooperate to transfer electrons derived from NADH and succinate to molecular oxygen, creating an electrochemical gradient over the inner membrane that drives transmembrane transport and the ATP synthase. Cytochrome c oxidase is the component of the respiratory chain that catalyzes the reduction of oxygen to water. Electrons originating from reduced cytochrome c in the intermembrane space (IMS) are transferred via the dinuclear copper A center (CU(A)) of subunit 2 and heme A of subunit 1 to the active site in subunit 1, a binuclear center (BNC) formed by heme A3 and copper B (CU(B)). The BNC reduces molecular oxygen to 2 water molecules using 4 electrons from cytochrome c in the IMS and 4 protons from the mitochondrial matrix.</text>
</comment>
<dbReference type="Gene3D" id="1.10.287.70">
    <property type="match status" value="1"/>
</dbReference>
<keyword evidence="7 9" id="KW-0472">Membrane</keyword>
<keyword evidence="6 9" id="KW-1133">Transmembrane helix</keyword>
<feature type="domain" description="Heme-copper oxidase subunit III family profile" evidence="10">
    <location>
        <begin position="5"/>
        <end position="262"/>
    </location>
</feature>